<dbReference type="PANTHER" id="PTHR10361">
    <property type="entry name" value="SODIUM-BILE ACID COTRANSPORTER"/>
    <property type="match status" value="1"/>
</dbReference>
<feature type="transmembrane region" description="Helical" evidence="5">
    <location>
        <begin position="176"/>
        <end position="195"/>
    </location>
</feature>
<reference evidence="6 7" key="1">
    <citation type="submission" date="2018-09" db="EMBL/GenBank/DDBJ databases">
        <title>Phylogeny of the Shewanellaceae, and recommendation for two new genera, Pseudoshewanella and Parashewanella.</title>
        <authorList>
            <person name="Wang G."/>
        </authorList>
    </citation>
    <scope>NUCLEOTIDE SEQUENCE [LARGE SCALE GENOMIC DNA]</scope>
    <source>
        <strain evidence="6 7">C51</strain>
    </source>
</reference>
<evidence type="ECO:0000256" key="2">
    <source>
        <dbReference type="ARBA" id="ARBA00022692"/>
    </source>
</evidence>
<evidence type="ECO:0000256" key="1">
    <source>
        <dbReference type="ARBA" id="ARBA00004141"/>
    </source>
</evidence>
<dbReference type="EMBL" id="QZEI01000004">
    <property type="protein sequence ID" value="RLV61325.1"/>
    <property type="molecule type" value="Genomic_DNA"/>
</dbReference>
<gene>
    <name evidence="6" type="ORF">D5018_02275</name>
</gene>
<comment type="subcellular location">
    <subcellularLocation>
        <location evidence="1">Membrane</location>
        <topology evidence="1">Multi-pass membrane protein</topology>
    </subcellularLocation>
</comment>
<feature type="transmembrane region" description="Helical" evidence="5">
    <location>
        <begin position="236"/>
        <end position="257"/>
    </location>
</feature>
<dbReference type="GO" id="GO:0016020">
    <property type="term" value="C:membrane"/>
    <property type="evidence" value="ECO:0007669"/>
    <property type="project" value="UniProtKB-SubCell"/>
</dbReference>
<protein>
    <submittedName>
        <fullName evidence="6">Bile acid:sodium symporter family protein</fullName>
    </submittedName>
</protein>
<feature type="transmembrane region" description="Helical" evidence="5">
    <location>
        <begin position="40"/>
        <end position="63"/>
    </location>
</feature>
<evidence type="ECO:0000256" key="3">
    <source>
        <dbReference type="ARBA" id="ARBA00022989"/>
    </source>
</evidence>
<comment type="caution">
    <text evidence="6">The sequence shown here is derived from an EMBL/GenBank/DDBJ whole genome shotgun (WGS) entry which is preliminary data.</text>
</comment>
<feature type="transmembrane region" description="Helical" evidence="5">
    <location>
        <begin position="201"/>
        <end position="224"/>
    </location>
</feature>
<evidence type="ECO:0000313" key="7">
    <source>
        <dbReference type="Proteomes" id="UP000281474"/>
    </source>
</evidence>
<accession>A0A3L8Q162</accession>
<proteinExistence type="predicted"/>
<dbReference type="Proteomes" id="UP000281474">
    <property type="component" value="Unassembled WGS sequence"/>
</dbReference>
<sequence length="290" mass="32048">MELATLTQLILPLALAMMMLTLGLSLSIRDFKEALVNPKPFIFGVTLQLLLLPLIAWLHILLIGKFIELPLLVTVGLVILASCPGGATSNLIAFLLGGNAALSVSMTAFVSLVMPVILPLSLSWQLSWLGIDSQVSLPFLITFQKLLSITIVPVIVGMIIRAFFRQGVEKAQPYISRIATILFFGLVVFMAWRFQQDLLKSGWLMVLMCLSVCILAMLVTQLICKQAKLNFSYRRTLLIEVGIQNAGTGMFIAAVILKQPEWTLLPMTYGLVMNIPILLVFVKDKCLQDQ</sequence>
<keyword evidence="2 5" id="KW-0812">Transmembrane</keyword>
<keyword evidence="7" id="KW-1185">Reference proteome</keyword>
<feature type="transmembrane region" description="Helical" evidence="5">
    <location>
        <begin position="108"/>
        <end position="126"/>
    </location>
</feature>
<feature type="transmembrane region" description="Helical" evidence="5">
    <location>
        <begin position="6"/>
        <end position="28"/>
    </location>
</feature>
<dbReference type="Pfam" id="PF01758">
    <property type="entry name" value="SBF"/>
    <property type="match status" value="1"/>
</dbReference>
<evidence type="ECO:0000256" key="5">
    <source>
        <dbReference type="SAM" id="Phobius"/>
    </source>
</evidence>
<feature type="transmembrane region" description="Helical" evidence="5">
    <location>
        <begin position="263"/>
        <end position="282"/>
    </location>
</feature>
<dbReference type="RefSeq" id="WP_121837362.1">
    <property type="nucleotide sequence ID" value="NZ_ML014755.1"/>
</dbReference>
<organism evidence="6 7">
    <name type="scientific">Parashewanella curva</name>
    <dbReference type="NCBI Taxonomy" id="2338552"/>
    <lineage>
        <taxon>Bacteria</taxon>
        <taxon>Pseudomonadati</taxon>
        <taxon>Pseudomonadota</taxon>
        <taxon>Gammaproteobacteria</taxon>
        <taxon>Alteromonadales</taxon>
        <taxon>Shewanellaceae</taxon>
        <taxon>Parashewanella</taxon>
    </lineage>
</organism>
<name>A0A3L8Q162_9GAMM</name>
<dbReference type="OrthoDB" id="9806785at2"/>
<dbReference type="InterPro" id="IPR004710">
    <property type="entry name" value="Bilac:Na_transpt"/>
</dbReference>
<keyword evidence="4 5" id="KW-0472">Membrane</keyword>
<dbReference type="InterPro" id="IPR038770">
    <property type="entry name" value="Na+/solute_symporter_sf"/>
</dbReference>
<keyword evidence="3 5" id="KW-1133">Transmembrane helix</keyword>
<feature type="transmembrane region" description="Helical" evidence="5">
    <location>
        <begin position="146"/>
        <end position="164"/>
    </location>
</feature>
<evidence type="ECO:0000313" key="6">
    <source>
        <dbReference type="EMBL" id="RLV61325.1"/>
    </source>
</evidence>
<dbReference type="Gene3D" id="1.20.1530.20">
    <property type="match status" value="1"/>
</dbReference>
<feature type="transmembrane region" description="Helical" evidence="5">
    <location>
        <begin position="69"/>
        <end position="96"/>
    </location>
</feature>
<dbReference type="InterPro" id="IPR002657">
    <property type="entry name" value="BilAc:Na_symport/Acr3"/>
</dbReference>
<dbReference type="AlphaFoldDB" id="A0A3L8Q162"/>
<dbReference type="PANTHER" id="PTHR10361:SF24">
    <property type="entry name" value="P3 PROTEIN"/>
    <property type="match status" value="1"/>
</dbReference>
<evidence type="ECO:0000256" key="4">
    <source>
        <dbReference type="ARBA" id="ARBA00023136"/>
    </source>
</evidence>